<comment type="caution">
    <text evidence="1">The sequence shown here is derived from an EMBL/GenBank/DDBJ whole genome shotgun (WGS) entry which is preliminary data.</text>
</comment>
<dbReference type="AlphaFoldDB" id="A0A151ABN0"/>
<organism evidence="1 2">
    <name type="scientific">Halalkalicoccus paucihalophilus</name>
    <dbReference type="NCBI Taxonomy" id="1008153"/>
    <lineage>
        <taxon>Archaea</taxon>
        <taxon>Methanobacteriati</taxon>
        <taxon>Methanobacteriota</taxon>
        <taxon>Stenosarchaea group</taxon>
        <taxon>Halobacteria</taxon>
        <taxon>Halobacteriales</taxon>
        <taxon>Halococcaceae</taxon>
        <taxon>Halalkalicoccus</taxon>
    </lineage>
</organism>
<accession>A0A151ABN0</accession>
<reference evidence="1 2" key="1">
    <citation type="submission" date="2016-02" db="EMBL/GenBank/DDBJ databases">
        <title>Genome sequence of Halalkalicoccus paucihalophilus DSM 24557.</title>
        <authorList>
            <person name="Poehlein A."/>
            <person name="Daniel R."/>
        </authorList>
    </citation>
    <scope>NUCLEOTIDE SEQUENCE [LARGE SCALE GENOMIC DNA]</scope>
    <source>
        <strain evidence="1 2">DSM 24557</strain>
    </source>
</reference>
<evidence type="ECO:0000313" key="2">
    <source>
        <dbReference type="Proteomes" id="UP000075321"/>
    </source>
</evidence>
<name>A0A151ABN0_9EURY</name>
<dbReference type="EMBL" id="LTAZ01000012">
    <property type="protein sequence ID" value="KYH24777.1"/>
    <property type="molecule type" value="Genomic_DNA"/>
</dbReference>
<protein>
    <submittedName>
        <fullName evidence="1">Uncharacterized protein</fullName>
    </submittedName>
</protein>
<evidence type="ECO:0000313" key="1">
    <source>
        <dbReference type="EMBL" id="KYH24777.1"/>
    </source>
</evidence>
<dbReference type="Proteomes" id="UP000075321">
    <property type="component" value="Unassembled WGS sequence"/>
</dbReference>
<proteinExistence type="predicted"/>
<gene>
    <name evidence="1" type="ORF">HAPAU_31540</name>
</gene>
<sequence length="75" mass="8255">MRLLVAPLLGHHTLCGGLLDIPITTIVIAVGHFHVIESTVGLICVLYRVLEDRCRESLRDFKVAECHSALLAHVV</sequence>
<keyword evidence="2" id="KW-1185">Reference proteome</keyword>